<dbReference type="AlphaFoldDB" id="A0A1I5YEM5"/>
<dbReference type="STRING" id="1884432.SAMN05518683_1426"/>
<evidence type="ECO:0000313" key="2">
    <source>
        <dbReference type="Proteomes" id="UP000198892"/>
    </source>
</evidence>
<keyword evidence="2" id="KW-1185">Reference proteome</keyword>
<dbReference type="Proteomes" id="UP000198892">
    <property type="component" value="Unassembled WGS sequence"/>
</dbReference>
<dbReference type="EMBL" id="FOXD01000042">
    <property type="protein sequence ID" value="SFQ42659.1"/>
    <property type="molecule type" value="Genomic_DNA"/>
</dbReference>
<gene>
    <name evidence="1" type="ORF">SAMN05518683_1426</name>
</gene>
<reference evidence="2" key="1">
    <citation type="submission" date="2016-10" db="EMBL/GenBank/DDBJ databases">
        <authorList>
            <person name="Varghese N."/>
            <person name="Submissions S."/>
        </authorList>
    </citation>
    <scope>NUCLEOTIDE SEQUENCE [LARGE SCALE GENOMIC DNA]</scope>
    <source>
        <strain evidence="2">S7</strain>
    </source>
</reference>
<accession>A0A1I5YEM5</accession>
<name>A0A1I5YEM5_9BACI</name>
<protein>
    <submittedName>
        <fullName evidence="1">Uncharacterized protein</fullName>
    </submittedName>
</protein>
<sequence length="467" mass="51835">MSEYRLNVGNRSIVWGTRMNIDSKIGDFTNTITLQDNGTVDWDLPAGVYRAKDIVREADALLEAILVQLGKAADAEALLYNLKVNLAISGKESDLPLGQLALKTKSGIELTRQAKRIGESISRWACEFNAKKWGSETYGSSTIDHLQFRSQCDNHLWTYRVANMLMGSAGGPVVMQLFNEYLHQLILLRDALLPFENWEEVPIEIPVDNSHVKGMRFVERGREAFLSKLLGKKMSHKAIVQFSQSVLSPELSTVGYGFQYRIGTILPASLGTEPLTGSRYLLRWHPVQTVMTGNDDKSAPVALDYEHSEYYVAPRSQTAEGSQSDGLQLPDQGLKSIDQARIIPSGDQERVVLHYKLHINAAEYTVDLGQAFRGHRFIYRPVEHAGSNSERTEISSHYASDILNLPGLVTDESGTHFISADGNPLVQWALLGRLYPENVVLLAKGDKEELKAASVSGKGFGTQFLVL</sequence>
<evidence type="ECO:0000313" key="1">
    <source>
        <dbReference type="EMBL" id="SFQ42659.1"/>
    </source>
</evidence>
<dbReference type="OrthoDB" id="2959244at2"/>
<proteinExistence type="predicted"/>
<organism evidence="1 2">
    <name type="scientific">Salibacterium halotolerans</name>
    <dbReference type="NCBI Taxonomy" id="1884432"/>
    <lineage>
        <taxon>Bacteria</taxon>
        <taxon>Bacillati</taxon>
        <taxon>Bacillota</taxon>
        <taxon>Bacilli</taxon>
        <taxon>Bacillales</taxon>
        <taxon>Bacillaceae</taxon>
    </lineage>
</organism>